<protein>
    <submittedName>
        <fullName evidence="9">Ferredoxin-type protein NapF</fullName>
    </submittedName>
</protein>
<dbReference type="InterPro" id="IPR050572">
    <property type="entry name" value="Fe-S_Ferredoxin"/>
</dbReference>
<feature type="domain" description="4Fe-4S ferredoxin-type" evidence="8">
    <location>
        <begin position="135"/>
        <end position="164"/>
    </location>
</feature>
<keyword evidence="1" id="KW-0813">Transport</keyword>
<dbReference type="PANTHER" id="PTHR43687">
    <property type="entry name" value="ADENYLYLSULFATE REDUCTASE, BETA SUBUNIT"/>
    <property type="match status" value="1"/>
</dbReference>
<dbReference type="PROSITE" id="PS51379">
    <property type="entry name" value="4FE4S_FER_2"/>
    <property type="match status" value="3"/>
</dbReference>
<dbReference type="CDD" id="cd10564">
    <property type="entry name" value="NapF_like"/>
    <property type="match status" value="1"/>
</dbReference>
<dbReference type="Pfam" id="PF12838">
    <property type="entry name" value="Fer4_7"/>
    <property type="match status" value="1"/>
</dbReference>
<reference evidence="9 10" key="1">
    <citation type="submission" date="2020-02" db="EMBL/GenBank/DDBJ databases">
        <authorList>
            <person name="Chen W.-M."/>
        </authorList>
    </citation>
    <scope>NUCLEOTIDE SEQUENCE [LARGE SCALE GENOMIC DNA]</scope>
    <source>
        <strain evidence="9 10">KMS-5</strain>
    </source>
</reference>
<keyword evidence="7" id="KW-0411">Iron-sulfur</keyword>
<dbReference type="GO" id="GO:0051539">
    <property type="term" value="F:4 iron, 4 sulfur cluster binding"/>
    <property type="evidence" value="ECO:0007669"/>
    <property type="project" value="UniProtKB-KW"/>
</dbReference>
<dbReference type="Gene3D" id="3.30.70.20">
    <property type="match status" value="2"/>
</dbReference>
<comment type="caution">
    <text evidence="9">The sequence shown here is derived from an EMBL/GenBank/DDBJ whole genome shotgun (WGS) entry which is preliminary data.</text>
</comment>
<evidence type="ECO:0000313" key="10">
    <source>
        <dbReference type="Proteomes" id="UP000477782"/>
    </source>
</evidence>
<keyword evidence="3" id="KW-0479">Metal-binding</keyword>
<evidence type="ECO:0000256" key="6">
    <source>
        <dbReference type="ARBA" id="ARBA00023004"/>
    </source>
</evidence>
<dbReference type="Pfam" id="PF13187">
    <property type="entry name" value="Fer4_9"/>
    <property type="match status" value="1"/>
</dbReference>
<evidence type="ECO:0000256" key="7">
    <source>
        <dbReference type="ARBA" id="ARBA00023014"/>
    </source>
</evidence>
<gene>
    <name evidence="9" type="primary">napF</name>
    <name evidence="9" type="ORF">G4Z14_17355</name>
</gene>
<dbReference type="GO" id="GO:0046872">
    <property type="term" value="F:metal ion binding"/>
    <property type="evidence" value="ECO:0007669"/>
    <property type="project" value="UniProtKB-KW"/>
</dbReference>
<keyword evidence="10" id="KW-1185">Reference proteome</keyword>
<keyword evidence="5" id="KW-0249">Electron transport</keyword>
<name>A0A6M0QX31_9RHOB</name>
<feature type="domain" description="4Fe-4S ferredoxin-type" evidence="8">
    <location>
        <begin position="111"/>
        <end position="130"/>
    </location>
</feature>
<sequence>MSGAIEFQPGRRGFLAGLRPRPAPQFRPPWTDEASVSARCTGCGACIKACAAGLLAAGPGGLPRLVPGQGECTFCHACADACDEGVFLADLAAPWPVTVALSGSCLLKAGISCRLCTDACPTEALRFDLSVRPAGAIRIDAEACTGCGACLPPCPTQALGLQDGRQLEASA</sequence>
<evidence type="ECO:0000256" key="4">
    <source>
        <dbReference type="ARBA" id="ARBA00022737"/>
    </source>
</evidence>
<organism evidence="9 10">
    <name type="scientific">Tabrizicola oligotrophica</name>
    <dbReference type="NCBI Taxonomy" id="2710650"/>
    <lineage>
        <taxon>Bacteria</taxon>
        <taxon>Pseudomonadati</taxon>
        <taxon>Pseudomonadota</taxon>
        <taxon>Alphaproteobacteria</taxon>
        <taxon>Rhodobacterales</taxon>
        <taxon>Paracoccaceae</taxon>
        <taxon>Tabrizicola</taxon>
    </lineage>
</organism>
<evidence type="ECO:0000259" key="8">
    <source>
        <dbReference type="PROSITE" id="PS51379"/>
    </source>
</evidence>
<keyword evidence="4" id="KW-0677">Repeat</keyword>
<feature type="domain" description="4Fe-4S ferredoxin-type" evidence="8">
    <location>
        <begin position="27"/>
        <end position="60"/>
    </location>
</feature>
<dbReference type="InterPro" id="IPR004496">
    <property type="entry name" value="NapF"/>
</dbReference>
<dbReference type="NCBIfam" id="TIGR00402">
    <property type="entry name" value="napF"/>
    <property type="match status" value="1"/>
</dbReference>
<dbReference type="Proteomes" id="UP000477782">
    <property type="component" value="Unassembled WGS sequence"/>
</dbReference>
<dbReference type="InterPro" id="IPR017900">
    <property type="entry name" value="4Fe4S_Fe_S_CS"/>
</dbReference>
<dbReference type="RefSeq" id="WP_164628037.1">
    <property type="nucleotide sequence ID" value="NZ_JAAIVJ010000019.1"/>
</dbReference>
<evidence type="ECO:0000256" key="2">
    <source>
        <dbReference type="ARBA" id="ARBA00022485"/>
    </source>
</evidence>
<proteinExistence type="predicted"/>
<evidence type="ECO:0000256" key="5">
    <source>
        <dbReference type="ARBA" id="ARBA00022982"/>
    </source>
</evidence>
<accession>A0A6M0QX31</accession>
<evidence type="ECO:0000313" key="9">
    <source>
        <dbReference type="EMBL" id="NEY92058.1"/>
    </source>
</evidence>
<dbReference type="SUPFAM" id="SSF54862">
    <property type="entry name" value="4Fe-4S ferredoxins"/>
    <property type="match status" value="1"/>
</dbReference>
<dbReference type="EMBL" id="JAAIVJ010000019">
    <property type="protein sequence ID" value="NEY92058.1"/>
    <property type="molecule type" value="Genomic_DNA"/>
</dbReference>
<dbReference type="InterPro" id="IPR017896">
    <property type="entry name" value="4Fe4S_Fe-S-bd"/>
</dbReference>
<evidence type="ECO:0000256" key="1">
    <source>
        <dbReference type="ARBA" id="ARBA00022448"/>
    </source>
</evidence>
<keyword evidence="2" id="KW-0004">4Fe-4S</keyword>
<dbReference type="AlphaFoldDB" id="A0A6M0QX31"/>
<dbReference type="PROSITE" id="PS00198">
    <property type="entry name" value="4FE4S_FER_1"/>
    <property type="match status" value="1"/>
</dbReference>
<evidence type="ECO:0000256" key="3">
    <source>
        <dbReference type="ARBA" id="ARBA00022723"/>
    </source>
</evidence>
<keyword evidence="6" id="KW-0408">Iron</keyword>
<dbReference type="PANTHER" id="PTHR43687:SF6">
    <property type="entry name" value="L-ASPARTATE SEMIALDEHYDE SULFURTRANSFERASE IRON-SULFUR SUBUNIT"/>
    <property type="match status" value="1"/>
</dbReference>